<proteinExistence type="predicted"/>
<protein>
    <recommendedName>
        <fullName evidence="4">HAT C-terminal dimerisation domain-containing protein</fullName>
    </recommendedName>
</protein>
<keyword evidence="3" id="KW-1185">Reference proteome</keyword>
<evidence type="ECO:0000313" key="2">
    <source>
        <dbReference type="EMBL" id="MBW0472387.1"/>
    </source>
</evidence>
<dbReference type="AlphaFoldDB" id="A0A9Q3BVU3"/>
<accession>A0A9Q3BVU3</accession>
<sequence>MVHRISSETSNFSSEVNAIGCMAHVLHLVAFDGLKALGNSSPVESPPENNTRGPMDSTSLINPPEGLNLNCNSIISWVARLALYLHQSPQQRKTFITTVKLVCNDTTLLSHVSTH</sequence>
<name>A0A9Q3BVU3_9BASI</name>
<evidence type="ECO:0008006" key="4">
    <source>
        <dbReference type="Google" id="ProtNLM"/>
    </source>
</evidence>
<organism evidence="2 3">
    <name type="scientific">Austropuccinia psidii MF-1</name>
    <dbReference type="NCBI Taxonomy" id="1389203"/>
    <lineage>
        <taxon>Eukaryota</taxon>
        <taxon>Fungi</taxon>
        <taxon>Dikarya</taxon>
        <taxon>Basidiomycota</taxon>
        <taxon>Pucciniomycotina</taxon>
        <taxon>Pucciniomycetes</taxon>
        <taxon>Pucciniales</taxon>
        <taxon>Sphaerophragmiaceae</taxon>
        <taxon>Austropuccinia</taxon>
    </lineage>
</organism>
<feature type="region of interest" description="Disordered" evidence="1">
    <location>
        <begin position="39"/>
        <end position="61"/>
    </location>
</feature>
<gene>
    <name evidence="2" type="ORF">O181_012102</name>
</gene>
<evidence type="ECO:0000256" key="1">
    <source>
        <dbReference type="SAM" id="MobiDB-lite"/>
    </source>
</evidence>
<evidence type="ECO:0000313" key="3">
    <source>
        <dbReference type="Proteomes" id="UP000765509"/>
    </source>
</evidence>
<comment type="caution">
    <text evidence="2">The sequence shown here is derived from an EMBL/GenBank/DDBJ whole genome shotgun (WGS) entry which is preliminary data.</text>
</comment>
<dbReference type="Proteomes" id="UP000765509">
    <property type="component" value="Unassembled WGS sequence"/>
</dbReference>
<dbReference type="EMBL" id="AVOT02003069">
    <property type="protein sequence ID" value="MBW0472387.1"/>
    <property type="molecule type" value="Genomic_DNA"/>
</dbReference>
<dbReference type="OrthoDB" id="2432695at2759"/>
<reference evidence="2" key="1">
    <citation type="submission" date="2021-03" db="EMBL/GenBank/DDBJ databases">
        <title>Draft genome sequence of rust myrtle Austropuccinia psidii MF-1, a brazilian biotype.</title>
        <authorList>
            <person name="Quecine M.C."/>
            <person name="Pachon D.M.R."/>
            <person name="Bonatelli M.L."/>
            <person name="Correr F.H."/>
            <person name="Franceschini L.M."/>
            <person name="Leite T.F."/>
            <person name="Margarido G.R.A."/>
            <person name="Almeida C.A."/>
            <person name="Ferrarezi J.A."/>
            <person name="Labate C.A."/>
        </authorList>
    </citation>
    <scope>NUCLEOTIDE SEQUENCE</scope>
    <source>
        <strain evidence="2">MF-1</strain>
    </source>
</reference>